<feature type="compositionally biased region" description="Basic and acidic residues" evidence="5">
    <location>
        <begin position="203"/>
        <end position="227"/>
    </location>
</feature>
<keyword evidence="1" id="KW-0488">Methylation</keyword>
<keyword evidence="2" id="KW-0479">Metal-binding</keyword>
<evidence type="ECO:0000256" key="3">
    <source>
        <dbReference type="ARBA" id="ARBA00023289"/>
    </source>
</evidence>
<dbReference type="PANTHER" id="PTHR45868:SF14">
    <property type="entry name" value="OS08G0205500 PROTEIN"/>
    <property type="match status" value="1"/>
</dbReference>
<dbReference type="Proteomes" id="UP000655225">
    <property type="component" value="Unassembled WGS sequence"/>
</dbReference>
<proteinExistence type="inferred from homology"/>
<dbReference type="InterPro" id="IPR006121">
    <property type="entry name" value="HMA_dom"/>
</dbReference>
<evidence type="ECO:0000256" key="2">
    <source>
        <dbReference type="ARBA" id="ARBA00022723"/>
    </source>
</evidence>
<evidence type="ECO:0000313" key="8">
    <source>
        <dbReference type="Proteomes" id="UP000655225"/>
    </source>
</evidence>
<dbReference type="AlphaFoldDB" id="A0A834YKW8"/>
<dbReference type="SUPFAM" id="SSF55008">
    <property type="entry name" value="HMA, heavy metal-associated domain"/>
    <property type="match status" value="1"/>
</dbReference>
<dbReference type="InterPro" id="IPR036163">
    <property type="entry name" value="HMA_dom_sf"/>
</dbReference>
<dbReference type="EMBL" id="JABCRI010000018">
    <property type="protein sequence ID" value="KAF8390789.1"/>
    <property type="molecule type" value="Genomic_DNA"/>
</dbReference>
<comment type="similarity">
    <text evidence="4">Belongs to the HIPP family.</text>
</comment>
<dbReference type="CDD" id="cd00371">
    <property type="entry name" value="HMA"/>
    <property type="match status" value="1"/>
</dbReference>
<dbReference type="PROSITE" id="PS50846">
    <property type="entry name" value="HMA_2"/>
    <property type="match status" value="1"/>
</dbReference>
<evidence type="ECO:0000256" key="1">
    <source>
        <dbReference type="ARBA" id="ARBA00022481"/>
    </source>
</evidence>
<dbReference type="Pfam" id="PF00403">
    <property type="entry name" value="HMA"/>
    <property type="match status" value="1"/>
</dbReference>
<dbReference type="GO" id="GO:0046872">
    <property type="term" value="F:metal ion binding"/>
    <property type="evidence" value="ECO:0007669"/>
    <property type="project" value="UniProtKB-KW"/>
</dbReference>
<evidence type="ECO:0000259" key="6">
    <source>
        <dbReference type="PROSITE" id="PS50846"/>
    </source>
</evidence>
<protein>
    <recommendedName>
        <fullName evidence="6">HMA domain-containing protein</fullName>
    </recommendedName>
</protein>
<dbReference type="OrthoDB" id="689350at2759"/>
<dbReference type="OMA" id="SVHCCDG"/>
<keyword evidence="8" id="KW-1185">Reference proteome</keyword>
<evidence type="ECO:0000313" key="7">
    <source>
        <dbReference type="EMBL" id="KAF8390789.1"/>
    </source>
</evidence>
<feature type="region of interest" description="Disordered" evidence="5">
    <location>
        <begin position="201"/>
        <end position="260"/>
    </location>
</feature>
<reference evidence="7 8" key="1">
    <citation type="submission" date="2020-04" db="EMBL/GenBank/DDBJ databases">
        <title>Plant Genome Project.</title>
        <authorList>
            <person name="Zhang R.-G."/>
        </authorList>
    </citation>
    <scope>NUCLEOTIDE SEQUENCE [LARGE SCALE GENOMIC DNA]</scope>
    <source>
        <strain evidence="7">YNK0</strain>
        <tissue evidence="7">Leaf</tissue>
    </source>
</reference>
<keyword evidence="3" id="KW-0636">Prenylation</keyword>
<gene>
    <name evidence="7" type="ORF">HHK36_025317</name>
</gene>
<feature type="compositionally biased region" description="Basic and acidic residues" evidence="5">
    <location>
        <begin position="240"/>
        <end position="260"/>
    </location>
</feature>
<sequence length="347" mass="38054">MFGCRSSSVLQRNLEDWCLSAVWSISRQGMSNAPIDEREHLPTLISADAYLSGIITNSSSKRISYEVVQVFQHPPPHMASTFTPSTRLQLVGYIKKAFPSPSLPSSSYSTYEPFDQLQKQTEQESGDMAKEVDLKKVELKVSVNCCDGCKRKVKKLLQSIEGVLKTEIDSSQPKVTVLGNVEPQILIKKLLKSGKQAEIWSPGEKRKAGKENKEAEMGGQVKSKDGTGETAKCSNSSVAADHKSSKEKAKSGEDECGNKGMNKDQEVLVMKKVNPSIAHDMGNVRCYHMVAVPPGPYYSYAAAAAADPVPYYGAPNPYYHGRPPVQIPTSRVGDYFSDENSVGCYVM</sequence>
<organism evidence="7 8">
    <name type="scientific">Tetracentron sinense</name>
    <name type="common">Spur-leaf</name>
    <dbReference type="NCBI Taxonomy" id="13715"/>
    <lineage>
        <taxon>Eukaryota</taxon>
        <taxon>Viridiplantae</taxon>
        <taxon>Streptophyta</taxon>
        <taxon>Embryophyta</taxon>
        <taxon>Tracheophyta</taxon>
        <taxon>Spermatophyta</taxon>
        <taxon>Magnoliopsida</taxon>
        <taxon>Trochodendrales</taxon>
        <taxon>Trochodendraceae</taxon>
        <taxon>Tetracentron</taxon>
    </lineage>
</organism>
<name>A0A834YKW8_TETSI</name>
<feature type="domain" description="HMA" evidence="6">
    <location>
        <begin position="134"/>
        <end position="198"/>
    </location>
</feature>
<comment type="caution">
    <text evidence="7">The sequence shown here is derived from an EMBL/GenBank/DDBJ whole genome shotgun (WGS) entry which is preliminary data.</text>
</comment>
<evidence type="ECO:0000256" key="4">
    <source>
        <dbReference type="ARBA" id="ARBA00024045"/>
    </source>
</evidence>
<evidence type="ECO:0000256" key="5">
    <source>
        <dbReference type="SAM" id="MobiDB-lite"/>
    </source>
</evidence>
<dbReference type="PANTHER" id="PTHR45868">
    <property type="entry name" value="HEAVY METAL-ASSOCIATED ISOPRENYLATED PLANT PROTEIN 33-RELATED"/>
    <property type="match status" value="1"/>
</dbReference>
<dbReference type="Gene3D" id="3.30.70.100">
    <property type="match status" value="1"/>
</dbReference>
<accession>A0A834YKW8</accession>
<keyword evidence="3" id="KW-0449">Lipoprotein</keyword>